<feature type="region of interest" description="Disordered" evidence="1">
    <location>
        <begin position="17"/>
        <end position="51"/>
    </location>
</feature>
<organism evidence="2 3">
    <name type="scientific">Frankliniella fusca</name>
    <dbReference type="NCBI Taxonomy" id="407009"/>
    <lineage>
        <taxon>Eukaryota</taxon>
        <taxon>Metazoa</taxon>
        <taxon>Ecdysozoa</taxon>
        <taxon>Arthropoda</taxon>
        <taxon>Hexapoda</taxon>
        <taxon>Insecta</taxon>
        <taxon>Pterygota</taxon>
        <taxon>Neoptera</taxon>
        <taxon>Paraneoptera</taxon>
        <taxon>Thysanoptera</taxon>
        <taxon>Terebrantia</taxon>
        <taxon>Thripoidea</taxon>
        <taxon>Thripidae</taxon>
        <taxon>Frankliniella</taxon>
    </lineage>
</organism>
<dbReference type="AlphaFoldDB" id="A0AAE1GT86"/>
<evidence type="ECO:0000313" key="3">
    <source>
        <dbReference type="Proteomes" id="UP001219518"/>
    </source>
</evidence>
<sequence>MVALGAAKAELVFSSTDPVMDDSSDELTPSLTQDDSRCPCSSQGREKSLPHTPHACVSWCVSTCMARAGMLTYALPHTLHWRAEPESRLRCVCLCRDRLLDVAYRLPHSPHAYRPFLSVIWRWSSGGLMGE</sequence>
<keyword evidence="2" id="KW-0418">Kinase</keyword>
<reference evidence="2" key="1">
    <citation type="submission" date="2021-07" db="EMBL/GenBank/DDBJ databases">
        <authorList>
            <person name="Catto M.A."/>
            <person name="Jacobson A."/>
            <person name="Kennedy G."/>
            <person name="Labadie P."/>
            <person name="Hunt B.G."/>
            <person name="Srinivasan R."/>
        </authorList>
    </citation>
    <scope>NUCLEOTIDE SEQUENCE</scope>
    <source>
        <strain evidence="2">PL_HMW_Pooled</strain>
        <tissue evidence="2">Head</tissue>
    </source>
</reference>
<feature type="non-terminal residue" evidence="2">
    <location>
        <position position="1"/>
    </location>
</feature>
<evidence type="ECO:0000256" key="1">
    <source>
        <dbReference type="SAM" id="MobiDB-lite"/>
    </source>
</evidence>
<name>A0AAE1GT86_9NEOP</name>
<keyword evidence="2" id="KW-0808">Transferase</keyword>
<proteinExistence type="predicted"/>
<keyword evidence="3" id="KW-1185">Reference proteome</keyword>
<dbReference type="EMBL" id="JAHWGI010000076">
    <property type="protein sequence ID" value="KAK3908817.1"/>
    <property type="molecule type" value="Genomic_DNA"/>
</dbReference>
<protein>
    <submittedName>
        <fullName evidence="2">Myosin light chain kinase 3</fullName>
    </submittedName>
</protein>
<reference evidence="2" key="2">
    <citation type="journal article" date="2023" name="BMC Genomics">
        <title>Pest status, molecular evolution, and epigenetic factors derived from the genome assembly of Frankliniella fusca, a thysanopteran phytovirus vector.</title>
        <authorList>
            <person name="Catto M.A."/>
            <person name="Labadie P.E."/>
            <person name="Jacobson A.L."/>
            <person name="Kennedy G.G."/>
            <person name="Srinivasan R."/>
            <person name="Hunt B.G."/>
        </authorList>
    </citation>
    <scope>NUCLEOTIDE SEQUENCE</scope>
    <source>
        <strain evidence="2">PL_HMW_Pooled</strain>
    </source>
</reference>
<accession>A0AAE1GT86</accession>
<feature type="compositionally biased region" description="Polar residues" evidence="1">
    <location>
        <begin position="26"/>
        <end position="43"/>
    </location>
</feature>
<dbReference type="GO" id="GO:0016301">
    <property type="term" value="F:kinase activity"/>
    <property type="evidence" value="ECO:0007669"/>
    <property type="project" value="UniProtKB-KW"/>
</dbReference>
<comment type="caution">
    <text evidence="2">The sequence shown here is derived from an EMBL/GenBank/DDBJ whole genome shotgun (WGS) entry which is preliminary data.</text>
</comment>
<gene>
    <name evidence="2" type="ORF">KUF71_019072</name>
</gene>
<dbReference type="Proteomes" id="UP001219518">
    <property type="component" value="Unassembled WGS sequence"/>
</dbReference>
<evidence type="ECO:0000313" key="2">
    <source>
        <dbReference type="EMBL" id="KAK3908817.1"/>
    </source>
</evidence>